<evidence type="ECO:0000256" key="1">
    <source>
        <dbReference type="SAM" id="MobiDB-lite"/>
    </source>
</evidence>
<organism evidence="2">
    <name type="scientific">Fonticula alba</name>
    <name type="common">Slime mold</name>
    <dbReference type="NCBI Taxonomy" id="691883"/>
    <lineage>
        <taxon>Eukaryota</taxon>
        <taxon>Rotosphaerida</taxon>
        <taxon>Fonticulaceae</taxon>
        <taxon>Fonticula</taxon>
    </lineage>
</organism>
<feature type="region of interest" description="Disordered" evidence="1">
    <location>
        <begin position="301"/>
        <end position="325"/>
    </location>
</feature>
<dbReference type="GeneID" id="20528759"/>
<evidence type="ECO:0000313" key="3">
    <source>
        <dbReference type="Proteomes" id="UP000030693"/>
    </source>
</evidence>
<dbReference type="Proteomes" id="UP000030693">
    <property type="component" value="Unassembled WGS sequence"/>
</dbReference>
<reference evidence="2" key="1">
    <citation type="submission" date="2013-04" db="EMBL/GenBank/DDBJ databases">
        <title>The Genome Sequence of Fonticula alba ATCC 38817.</title>
        <authorList>
            <consortium name="The Broad Institute Genomics Platform"/>
            <person name="Russ C."/>
            <person name="Cuomo C."/>
            <person name="Burger G."/>
            <person name="Gray M.W."/>
            <person name="Holland P.W.H."/>
            <person name="King N."/>
            <person name="Lang F.B.F."/>
            <person name="Roger A.J."/>
            <person name="Ruiz-Trillo I."/>
            <person name="Brown M."/>
            <person name="Walker B."/>
            <person name="Young S."/>
            <person name="Zeng Q."/>
            <person name="Gargeya S."/>
            <person name="Fitzgerald M."/>
            <person name="Haas B."/>
            <person name="Abouelleil A."/>
            <person name="Allen A.W."/>
            <person name="Alvarado L."/>
            <person name="Arachchi H.M."/>
            <person name="Berlin A.M."/>
            <person name="Chapman S.B."/>
            <person name="Gainer-Dewar J."/>
            <person name="Goldberg J."/>
            <person name="Griggs A."/>
            <person name="Gujja S."/>
            <person name="Hansen M."/>
            <person name="Howarth C."/>
            <person name="Imamovic A."/>
            <person name="Ireland A."/>
            <person name="Larimer J."/>
            <person name="McCowan C."/>
            <person name="Murphy C."/>
            <person name="Pearson M."/>
            <person name="Poon T.W."/>
            <person name="Priest M."/>
            <person name="Roberts A."/>
            <person name="Saif S."/>
            <person name="Shea T."/>
            <person name="Sisk P."/>
            <person name="Sykes S."/>
            <person name="Wortman J."/>
            <person name="Nusbaum C."/>
            <person name="Birren B."/>
        </authorList>
    </citation>
    <scope>NUCLEOTIDE SEQUENCE [LARGE SCALE GENOMIC DNA]</scope>
    <source>
        <strain evidence="2">ATCC 38817</strain>
    </source>
</reference>
<feature type="region of interest" description="Disordered" evidence="1">
    <location>
        <begin position="143"/>
        <end position="168"/>
    </location>
</feature>
<gene>
    <name evidence="2" type="ORF">H696_04034</name>
</gene>
<feature type="region of interest" description="Disordered" evidence="1">
    <location>
        <begin position="243"/>
        <end position="263"/>
    </location>
</feature>
<dbReference type="AlphaFoldDB" id="A0A058Z5S9"/>
<dbReference type="RefSeq" id="XP_009496180.1">
    <property type="nucleotide sequence ID" value="XM_009497905.1"/>
</dbReference>
<keyword evidence="3" id="KW-1185">Reference proteome</keyword>
<protein>
    <submittedName>
        <fullName evidence="2">Uncharacterized protein</fullName>
    </submittedName>
</protein>
<dbReference type="EMBL" id="KB932206">
    <property type="protein sequence ID" value="KCV69615.1"/>
    <property type="molecule type" value="Genomic_DNA"/>
</dbReference>
<accession>A0A058Z5S9</accession>
<evidence type="ECO:0000313" key="2">
    <source>
        <dbReference type="EMBL" id="KCV69615.1"/>
    </source>
</evidence>
<name>A0A058Z5S9_FONAL</name>
<proteinExistence type="predicted"/>
<sequence length="325" mass="35385">MLPSLGSRPPREPDFSALPRHAHEMSPAQQAQLMHLSLHRAIMAPNVPGVSADRFAFAVDEELRALRAWYFQELHAWRPLVTVTRFAGHPHHFHGPAYGGHPAAGVWAGPFDLLRDGPRSMLDRILSQRQALEDLLLPGGLFGPGPGAPPPLLDGASDEAASEQGHRRPRGYDQLAADLLGQLQDTILGNLPFPSPWGPVVSPPPPVPAESSLYEFPYLGEEAEQQQQQQQAMAATTGSPWWMPPPPEHRPQSSGHTGAPVEPQVETVYEDVNGSRTKVTTTRYNDGRMSYQVVVRTKVDPNAPIEEASTPAVVSPEDTPAGRAK</sequence>